<reference evidence="3 4" key="1">
    <citation type="submission" date="2012-10" db="EMBL/GenBank/DDBJ databases">
        <title>Genome sequencing and analysis of entomopathogenic fungi Beauveria bassiana D1-5.</title>
        <authorList>
            <person name="Li Q."/>
            <person name="Wang L."/>
            <person name="Zhang Z."/>
            <person name="Wang Q."/>
            <person name="Ren J."/>
            <person name="Wang M."/>
            <person name="Xu W."/>
            <person name="Wang J."/>
            <person name="Lu Y."/>
            <person name="Du Q."/>
            <person name="Sun Z."/>
        </authorList>
    </citation>
    <scope>NUCLEOTIDE SEQUENCE [LARGE SCALE GENOMIC DNA]</scope>
    <source>
        <strain evidence="3 4">D1-5</strain>
    </source>
</reference>
<dbReference type="eggNOG" id="ENOG502QW7R">
    <property type="taxonomic scope" value="Eukaryota"/>
</dbReference>
<dbReference type="EMBL" id="ANFO01000180">
    <property type="protein sequence ID" value="KGQ11758.1"/>
    <property type="molecule type" value="Genomic_DNA"/>
</dbReference>
<dbReference type="InterPro" id="IPR021858">
    <property type="entry name" value="Fun_TF"/>
</dbReference>
<dbReference type="GO" id="GO:0000976">
    <property type="term" value="F:transcription cis-regulatory region binding"/>
    <property type="evidence" value="ECO:0007669"/>
    <property type="project" value="TreeGrafter"/>
</dbReference>
<dbReference type="AlphaFoldDB" id="A0A0A2VVX3"/>
<sequence>MPRAKASGSSEPKRRSRTGCWLNWEGRRIKRRSGAGETDEALPMQTLFSNEFLVDASAADSIGVPLERSATEPNSANTGHIHYEFEHTLFQDLHQNSDMSSSVVVKKKAKSMDDAFSLDRTSVDLQFAMGSESTDMTMATMQFTGTAQSPASTISTNEEAIASRPTQNDGQLEPYYLEQAQSPRDPQWSGAWNNTGPMLSCMTLNSPQLSRVPSCTSDEMALHSIWMDPAAVEASDRRSSVDGTGVGSVECSNSLSYMAQVGCSSAPTCSMMCLMSGKPWMMAMGDMNAPLIRGGSFETIPEQAETATGNPPWIISSEYQQTIDSLPKGISPIPDKLRDETNMMFFDHFVNYTAKVLAPYHNKDANPFSSFMPAIAFRSDVLLSLVLAFAAVHRSQVLRMIEPELRMAEWAEDIFSVLRVQLDDQSKPLPDDILLSMVLLISLEKSSPSTFGANIPWQKHLNLTRSLVDKRVRSMRAKDEKDEELSFIFSWFSYLDAMGQVSLSPPIEDITPQTGPFDLLHRIAVDDEEEVDCVMGFTTRCGQLLVELASQIRTCSGLEGPDGATMQAALDLEGRFKESMTKPVKVCHHIRKNKVDMRSLTEMDAANQAFHWAGIVYLRRRILRKGSGDEEVQDGVQRIWECIQHVRREREADTACLFPLFVAGCETSDVTQRRLILARFKSAEKCGMKQVKRARKLMEASWRDDKPWYSLIQDEYLG</sequence>
<evidence type="ECO:0000313" key="3">
    <source>
        <dbReference type="EMBL" id="KGQ11758.1"/>
    </source>
</evidence>
<evidence type="ECO:0000256" key="1">
    <source>
        <dbReference type="ARBA" id="ARBA00004123"/>
    </source>
</evidence>
<dbReference type="OrthoDB" id="5229455at2759"/>
<name>A0A0A2VVX3_BEABA</name>
<organism evidence="3 4">
    <name type="scientific">Beauveria bassiana D1-5</name>
    <dbReference type="NCBI Taxonomy" id="1245745"/>
    <lineage>
        <taxon>Eukaryota</taxon>
        <taxon>Fungi</taxon>
        <taxon>Dikarya</taxon>
        <taxon>Ascomycota</taxon>
        <taxon>Pezizomycotina</taxon>
        <taxon>Sordariomycetes</taxon>
        <taxon>Hypocreomycetidae</taxon>
        <taxon>Hypocreales</taxon>
        <taxon>Cordycipitaceae</taxon>
        <taxon>Beauveria</taxon>
    </lineage>
</organism>
<evidence type="ECO:0000313" key="4">
    <source>
        <dbReference type="Proteomes" id="UP000030106"/>
    </source>
</evidence>
<dbReference type="GO" id="GO:0005634">
    <property type="term" value="C:nucleus"/>
    <property type="evidence" value="ECO:0007669"/>
    <property type="project" value="UniProtKB-SubCell"/>
</dbReference>
<dbReference type="GO" id="GO:0003700">
    <property type="term" value="F:DNA-binding transcription factor activity"/>
    <property type="evidence" value="ECO:0007669"/>
    <property type="project" value="TreeGrafter"/>
</dbReference>
<dbReference type="PANTHER" id="PTHR37534:SF43">
    <property type="entry name" value="FINGER DOMAIN PROTEIN, PUTATIVE (AFU_ORTHOLOGUE AFUA_1G01850)-RELATED"/>
    <property type="match status" value="1"/>
</dbReference>
<dbReference type="GO" id="GO:0045944">
    <property type="term" value="P:positive regulation of transcription by RNA polymerase II"/>
    <property type="evidence" value="ECO:0007669"/>
    <property type="project" value="TreeGrafter"/>
</dbReference>
<evidence type="ECO:0000256" key="2">
    <source>
        <dbReference type="ARBA" id="ARBA00023242"/>
    </source>
</evidence>
<comment type="subcellular location">
    <subcellularLocation>
        <location evidence="1">Nucleus</location>
    </subcellularLocation>
</comment>
<accession>A0A0A2VVX3</accession>
<dbReference type="STRING" id="1245745.A0A0A2VVX3"/>
<proteinExistence type="predicted"/>
<protein>
    <recommendedName>
        <fullName evidence="5">Acriflavine sensitivity control protein acr-2</fullName>
    </recommendedName>
</protein>
<dbReference type="Proteomes" id="UP000030106">
    <property type="component" value="Unassembled WGS sequence"/>
</dbReference>
<gene>
    <name evidence="3" type="ORF">BBAD15_g2507</name>
</gene>
<keyword evidence="2" id="KW-0539">Nucleus</keyword>
<comment type="caution">
    <text evidence="3">The sequence shown here is derived from an EMBL/GenBank/DDBJ whole genome shotgun (WGS) entry which is preliminary data.</text>
</comment>
<dbReference type="HOGENOM" id="CLU_384936_0_0_1"/>
<dbReference type="Pfam" id="PF11951">
    <property type="entry name" value="Fungal_trans_2"/>
    <property type="match status" value="1"/>
</dbReference>
<dbReference type="PANTHER" id="PTHR37534">
    <property type="entry name" value="TRANSCRIPTIONAL ACTIVATOR PROTEIN UGA3"/>
    <property type="match status" value="1"/>
</dbReference>
<evidence type="ECO:0008006" key="5">
    <source>
        <dbReference type="Google" id="ProtNLM"/>
    </source>
</evidence>